<dbReference type="InterPro" id="IPR036291">
    <property type="entry name" value="NAD(P)-bd_dom_sf"/>
</dbReference>
<organism evidence="2 3">
    <name type="scientific">Halalkalicoccus paucihalophilus</name>
    <dbReference type="NCBI Taxonomy" id="1008153"/>
    <lineage>
        <taxon>Archaea</taxon>
        <taxon>Methanobacteriati</taxon>
        <taxon>Methanobacteriota</taxon>
        <taxon>Stenosarchaea group</taxon>
        <taxon>Halobacteria</taxon>
        <taxon>Halobacteriales</taxon>
        <taxon>Halococcaceae</taxon>
        <taxon>Halalkalicoccus</taxon>
    </lineage>
</organism>
<dbReference type="RefSeq" id="WP_066379670.1">
    <property type="nucleotide sequence ID" value="NZ_LTAZ01000002.1"/>
</dbReference>
<dbReference type="PANTHER" id="PTHR10491">
    <property type="entry name" value="DTDP-4-DEHYDRORHAMNOSE REDUCTASE"/>
    <property type="match status" value="1"/>
</dbReference>
<keyword evidence="3" id="KW-1185">Reference proteome</keyword>
<dbReference type="AlphaFoldDB" id="A0A151AIE1"/>
<accession>A0A151AIE1</accession>
<dbReference type="EC" id="4.2.1.47" evidence="2"/>
<evidence type="ECO:0000259" key="1">
    <source>
        <dbReference type="Pfam" id="PF04321"/>
    </source>
</evidence>
<dbReference type="SUPFAM" id="SSF51735">
    <property type="entry name" value="NAD(P)-binding Rossmann-fold domains"/>
    <property type="match status" value="1"/>
</dbReference>
<dbReference type="Proteomes" id="UP000075321">
    <property type="component" value="Unassembled WGS sequence"/>
</dbReference>
<dbReference type="OrthoDB" id="4907at2157"/>
<comment type="caution">
    <text evidence="2">The sequence shown here is derived from an EMBL/GenBank/DDBJ whole genome shotgun (WGS) entry which is preliminary data.</text>
</comment>
<keyword evidence="2" id="KW-0456">Lyase</keyword>
<dbReference type="EMBL" id="LTAZ01000002">
    <property type="protein sequence ID" value="KYH27280.1"/>
    <property type="molecule type" value="Genomic_DNA"/>
</dbReference>
<reference evidence="2 3" key="1">
    <citation type="submission" date="2016-02" db="EMBL/GenBank/DDBJ databases">
        <title>Genome sequence of Halalkalicoccus paucihalophilus DSM 24557.</title>
        <authorList>
            <person name="Poehlein A."/>
            <person name="Daniel R."/>
        </authorList>
    </citation>
    <scope>NUCLEOTIDE SEQUENCE [LARGE SCALE GENOMIC DNA]</scope>
    <source>
        <strain evidence="2 3">DSM 24557</strain>
    </source>
</reference>
<dbReference type="CDD" id="cd05254">
    <property type="entry name" value="dTDP_HR_like_SDR_e"/>
    <property type="match status" value="1"/>
</dbReference>
<name>A0A151AIE1_9EURY</name>
<evidence type="ECO:0000313" key="2">
    <source>
        <dbReference type="EMBL" id="KYH27280.1"/>
    </source>
</evidence>
<dbReference type="Gene3D" id="3.40.50.720">
    <property type="entry name" value="NAD(P)-binding Rossmann-like Domain"/>
    <property type="match status" value="1"/>
</dbReference>
<dbReference type="GO" id="GO:0008446">
    <property type="term" value="F:GDP-mannose 4,6-dehydratase activity"/>
    <property type="evidence" value="ECO:0007669"/>
    <property type="project" value="UniProtKB-EC"/>
</dbReference>
<dbReference type="PANTHER" id="PTHR10491:SF4">
    <property type="entry name" value="METHIONINE ADENOSYLTRANSFERASE 2 SUBUNIT BETA"/>
    <property type="match status" value="1"/>
</dbReference>
<gene>
    <name evidence="2" type="primary">gmd_2</name>
    <name evidence="2" type="ORF">HAPAU_07340</name>
</gene>
<dbReference type="InterPro" id="IPR005913">
    <property type="entry name" value="dTDP_dehydrorham_reduct"/>
</dbReference>
<proteinExistence type="predicted"/>
<sequence>MTSLLVTGASGLLGRYLLDAEWSDDRVVGTYHTTPVEADHETVHLDVRDREQVERVVERVDPDVVVHSAAATSVEACEEKPELAHETNALGTKHVVDAAAAVGARVVYPSTAYVFGDDAPVHIEDDEPAPMNRYGRSKLDGERYVESASPAGTIVRFCVVVSIDRADRSDFGSWVRGQLEAGERVRLIDDQQITPTVLTDAVDALGYLIEHEETGVFHVTSPERMTRYELGREIAHRHGLDPELVEPIPMTEMGWEAPRPRHLCLGSEKLRRYGYETARIRTE</sequence>
<feature type="domain" description="RmlD-like substrate binding" evidence="1">
    <location>
        <begin position="3"/>
        <end position="274"/>
    </location>
</feature>
<protein>
    <submittedName>
        <fullName evidence="2">GDP-mannose 4,6-dehydratase</fullName>
        <ecNumber evidence="2">4.2.1.47</ecNumber>
    </submittedName>
</protein>
<dbReference type="Pfam" id="PF04321">
    <property type="entry name" value="RmlD_sub_bind"/>
    <property type="match status" value="1"/>
</dbReference>
<dbReference type="PATRIC" id="fig|1008153.3.peg.737"/>
<evidence type="ECO:0000313" key="3">
    <source>
        <dbReference type="Proteomes" id="UP000075321"/>
    </source>
</evidence>
<dbReference type="InterPro" id="IPR029903">
    <property type="entry name" value="RmlD-like-bd"/>
</dbReference>